<reference evidence="1 2" key="1">
    <citation type="submission" date="2020-06" db="EMBL/GenBank/DDBJ databases">
        <title>Transcriptomic and genomic resources for Thalictrum thalictroides and T. hernandezii: Facilitating candidate gene discovery in an emerging model plant lineage.</title>
        <authorList>
            <person name="Arias T."/>
            <person name="Riano-Pachon D.M."/>
            <person name="Di Stilio V.S."/>
        </authorList>
    </citation>
    <scope>NUCLEOTIDE SEQUENCE [LARGE SCALE GENOMIC DNA]</scope>
    <source>
        <strain evidence="2">cv. WT478/WT964</strain>
        <tissue evidence="1">Leaves</tissue>
    </source>
</reference>
<accession>A0A7J6URK2</accession>
<dbReference type="EMBL" id="JABWDY010044494">
    <property type="protein sequence ID" value="KAF5175091.1"/>
    <property type="molecule type" value="Genomic_DNA"/>
</dbReference>
<dbReference type="AlphaFoldDB" id="A0A7J6URK2"/>
<evidence type="ECO:0000313" key="1">
    <source>
        <dbReference type="EMBL" id="KAF5175091.1"/>
    </source>
</evidence>
<dbReference type="OrthoDB" id="9909019at2759"/>
<evidence type="ECO:0000313" key="2">
    <source>
        <dbReference type="Proteomes" id="UP000554482"/>
    </source>
</evidence>
<name>A0A7J6URK2_THATH</name>
<feature type="non-terminal residue" evidence="1">
    <location>
        <position position="1"/>
    </location>
</feature>
<proteinExistence type="predicted"/>
<gene>
    <name evidence="1" type="ORF">FRX31_035322</name>
</gene>
<comment type="caution">
    <text evidence="1">The sequence shown here is derived from an EMBL/GenBank/DDBJ whole genome shotgun (WGS) entry which is preliminary data.</text>
</comment>
<organism evidence="1 2">
    <name type="scientific">Thalictrum thalictroides</name>
    <name type="common">Rue-anemone</name>
    <name type="synonym">Anemone thalictroides</name>
    <dbReference type="NCBI Taxonomy" id="46969"/>
    <lineage>
        <taxon>Eukaryota</taxon>
        <taxon>Viridiplantae</taxon>
        <taxon>Streptophyta</taxon>
        <taxon>Embryophyta</taxon>
        <taxon>Tracheophyta</taxon>
        <taxon>Spermatophyta</taxon>
        <taxon>Magnoliopsida</taxon>
        <taxon>Ranunculales</taxon>
        <taxon>Ranunculaceae</taxon>
        <taxon>Thalictroideae</taxon>
        <taxon>Thalictrum</taxon>
    </lineage>
</organism>
<sequence>LGFAFYVFIVPFVGRKIVQYIVMGTYYLYIAFRADPADVGVFKSKKYLNIEDYKKHVMLKES</sequence>
<protein>
    <submittedName>
        <fullName evidence="1">Uncharacterized protein</fullName>
    </submittedName>
</protein>
<keyword evidence="2" id="KW-1185">Reference proteome</keyword>
<dbReference type="Proteomes" id="UP000554482">
    <property type="component" value="Unassembled WGS sequence"/>
</dbReference>